<proteinExistence type="predicted"/>
<dbReference type="InterPro" id="IPR010982">
    <property type="entry name" value="Lambda_DNA-bd_dom_sf"/>
</dbReference>
<dbReference type="Pfam" id="PF00717">
    <property type="entry name" value="Peptidase_S24"/>
    <property type="match status" value="1"/>
</dbReference>
<dbReference type="GO" id="GO:0003677">
    <property type="term" value="F:DNA binding"/>
    <property type="evidence" value="ECO:0007669"/>
    <property type="project" value="UniProtKB-KW"/>
</dbReference>
<keyword evidence="2" id="KW-0238">DNA-binding</keyword>
<dbReference type="InterPro" id="IPR036286">
    <property type="entry name" value="LexA/Signal_pep-like_sf"/>
</dbReference>
<dbReference type="Gene3D" id="2.10.109.10">
    <property type="entry name" value="Umud Fragment, subunit A"/>
    <property type="match status" value="1"/>
</dbReference>
<sequence length="242" mass="26613">MMSANTISERDLFQSVITIPSMDTLGSRIAHFRKLKGISQAGLAKACGWGSQSRIGNYEKDTREPSLDDLELMAKALGISVADLIGTARAPGERLQNVEMALQPSREPRTYPVISWVAAGQRADSPDNFAPGVAEDWLPSTENAGPHGYWLIVKGPSMTSPTPPSFPDGTPILIKPEGFDLVSGKFYIARHRDGETTFKQYIYDAGREYLMPLNTKFDPVEMDDAWDIIGRVIDAKQPRGTL</sequence>
<dbReference type="PANTHER" id="PTHR40661:SF1">
    <property type="entry name" value="HTH CRO_C1-TYPE DOMAIN-CONTAINING PROTEIN"/>
    <property type="match status" value="1"/>
</dbReference>
<evidence type="ECO:0000256" key="2">
    <source>
        <dbReference type="ARBA" id="ARBA00023125"/>
    </source>
</evidence>
<dbReference type="SMART" id="SM00530">
    <property type="entry name" value="HTH_XRE"/>
    <property type="match status" value="1"/>
</dbReference>
<dbReference type="AlphaFoldDB" id="A0A1G8LG34"/>
<dbReference type="CDD" id="cd00093">
    <property type="entry name" value="HTH_XRE"/>
    <property type="match status" value="1"/>
</dbReference>
<reference evidence="6" key="1">
    <citation type="submission" date="2016-10" db="EMBL/GenBank/DDBJ databases">
        <authorList>
            <person name="Varghese N."/>
            <person name="Submissions S."/>
        </authorList>
    </citation>
    <scope>NUCLEOTIDE SEQUENCE [LARGE SCALE GENOMIC DNA]</scope>
    <source>
        <strain evidence="6">CCM 7469</strain>
    </source>
</reference>
<dbReference type="InterPro" id="IPR001387">
    <property type="entry name" value="Cro/C1-type_HTH"/>
</dbReference>
<dbReference type="Gene3D" id="1.10.260.40">
    <property type="entry name" value="lambda repressor-like DNA-binding domains"/>
    <property type="match status" value="1"/>
</dbReference>
<dbReference type="Proteomes" id="UP000199636">
    <property type="component" value="Unassembled WGS sequence"/>
</dbReference>
<evidence type="ECO:0000259" key="4">
    <source>
        <dbReference type="PROSITE" id="PS50943"/>
    </source>
</evidence>
<name>A0A1G8LG34_9PSED</name>
<evidence type="ECO:0000256" key="1">
    <source>
        <dbReference type="ARBA" id="ARBA00023015"/>
    </source>
</evidence>
<dbReference type="CDD" id="cd06529">
    <property type="entry name" value="S24_LexA-like"/>
    <property type="match status" value="1"/>
</dbReference>
<dbReference type="Pfam" id="PF01381">
    <property type="entry name" value="HTH_3"/>
    <property type="match status" value="1"/>
</dbReference>
<evidence type="ECO:0000313" key="6">
    <source>
        <dbReference type="Proteomes" id="UP000199636"/>
    </source>
</evidence>
<dbReference type="STRING" id="428992.SAMN05216272_111133"/>
<dbReference type="PROSITE" id="PS50943">
    <property type="entry name" value="HTH_CROC1"/>
    <property type="match status" value="1"/>
</dbReference>
<feature type="domain" description="HTH cro/C1-type" evidence="4">
    <location>
        <begin position="29"/>
        <end position="84"/>
    </location>
</feature>
<organism evidence="5 6">
    <name type="scientific">Pseudomonas panipatensis</name>
    <dbReference type="NCBI Taxonomy" id="428992"/>
    <lineage>
        <taxon>Bacteria</taxon>
        <taxon>Pseudomonadati</taxon>
        <taxon>Pseudomonadota</taxon>
        <taxon>Gammaproteobacteria</taxon>
        <taxon>Pseudomonadales</taxon>
        <taxon>Pseudomonadaceae</taxon>
        <taxon>Pseudomonas</taxon>
    </lineage>
</organism>
<keyword evidence="3" id="KW-0804">Transcription</keyword>
<dbReference type="SUPFAM" id="SSF51306">
    <property type="entry name" value="LexA/Signal peptidase"/>
    <property type="match status" value="1"/>
</dbReference>
<keyword evidence="1" id="KW-0805">Transcription regulation</keyword>
<gene>
    <name evidence="5" type="ORF">SAMN05216272_111133</name>
</gene>
<dbReference type="InterPro" id="IPR015927">
    <property type="entry name" value="Peptidase_S24_S26A/B/C"/>
</dbReference>
<dbReference type="EMBL" id="FNDS01000011">
    <property type="protein sequence ID" value="SDI54634.1"/>
    <property type="molecule type" value="Genomic_DNA"/>
</dbReference>
<accession>A0A1G8LG34</accession>
<protein>
    <submittedName>
        <fullName evidence="5">SOS-response transcriptional repressor LexA (RecA-mediated autopeptidase)</fullName>
    </submittedName>
</protein>
<evidence type="ECO:0000313" key="5">
    <source>
        <dbReference type="EMBL" id="SDI54634.1"/>
    </source>
</evidence>
<dbReference type="PANTHER" id="PTHR40661">
    <property type="match status" value="1"/>
</dbReference>
<dbReference type="SUPFAM" id="SSF47413">
    <property type="entry name" value="lambda repressor-like DNA-binding domains"/>
    <property type="match status" value="1"/>
</dbReference>
<evidence type="ECO:0000256" key="3">
    <source>
        <dbReference type="ARBA" id="ARBA00023163"/>
    </source>
</evidence>
<dbReference type="InterPro" id="IPR039418">
    <property type="entry name" value="LexA-like"/>
</dbReference>
<keyword evidence="6" id="KW-1185">Reference proteome</keyword>